<dbReference type="AlphaFoldDB" id="A0AAU7G5C2"/>
<proteinExistence type="predicted"/>
<gene>
    <name evidence="1" type="ORF">AAME72_10730</name>
</gene>
<evidence type="ECO:0000313" key="1">
    <source>
        <dbReference type="EMBL" id="XBM46570.1"/>
    </source>
</evidence>
<organism evidence="1">
    <name type="scientific">Leifsonia sp. NPDC080035</name>
    <dbReference type="NCBI Taxonomy" id="3143936"/>
    <lineage>
        <taxon>Bacteria</taxon>
        <taxon>Bacillati</taxon>
        <taxon>Actinomycetota</taxon>
        <taxon>Actinomycetes</taxon>
        <taxon>Micrococcales</taxon>
        <taxon>Microbacteriaceae</taxon>
        <taxon>Leifsonia</taxon>
    </lineage>
</organism>
<protein>
    <submittedName>
        <fullName evidence="1">Uncharacterized protein</fullName>
    </submittedName>
</protein>
<dbReference type="RefSeq" id="WP_348786555.1">
    <property type="nucleotide sequence ID" value="NZ_CP157390.1"/>
</dbReference>
<sequence length="102" mass="10611">MSVLVLLGPLGTVAAVGGVAIWRMEAARRRVLSSDGVEGIVAGKRVSAEHGELRLPAHGTAPGAIMVTPTSYILTIATSHGERDLVVDEDTLASYEIGDSFP</sequence>
<accession>A0AAU7G5C2</accession>
<name>A0AAU7G5C2_9MICO</name>
<reference evidence="1" key="1">
    <citation type="submission" date="2024-05" db="EMBL/GenBank/DDBJ databases">
        <title>The Natural Products Discovery Center: Release of the First 8490 Sequenced Strains for Exploring Actinobacteria Biosynthetic Diversity.</title>
        <authorList>
            <person name="Kalkreuter E."/>
            <person name="Kautsar S.A."/>
            <person name="Yang D."/>
            <person name="Bader C.D."/>
            <person name="Teijaro C.N."/>
            <person name="Fluegel L."/>
            <person name="Davis C.M."/>
            <person name="Simpson J.R."/>
            <person name="Lauterbach L."/>
            <person name="Steele A.D."/>
            <person name="Gui C."/>
            <person name="Meng S."/>
            <person name="Li G."/>
            <person name="Viehrig K."/>
            <person name="Ye F."/>
            <person name="Su P."/>
            <person name="Kiefer A.F."/>
            <person name="Nichols A."/>
            <person name="Cepeda A.J."/>
            <person name="Yan W."/>
            <person name="Fan B."/>
            <person name="Jiang Y."/>
            <person name="Adhikari A."/>
            <person name="Zheng C.-J."/>
            <person name="Schuster L."/>
            <person name="Cowan T.M."/>
            <person name="Smanski M.J."/>
            <person name="Chevrette M.G."/>
            <person name="de Carvalho L.P.S."/>
            <person name="Shen B."/>
        </authorList>
    </citation>
    <scope>NUCLEOTIDE SEQUENCE</scope>
    <source>
        <strain evidence="1">NPDC080035</strain>
    </source>
</reference>
<dbReference type="EMBL" id="CP157390">
    <property type="protein sequence ID" value="XBM46570.1"/>
    <property type="molecule type" value="Genomic_DNA"/>
</dbReference>